<proteinExistence type="predicted"/>
<organism evidence="2 3">
    <name type="scientific">Tepidicella xavieri</name>
    <dbReference type="NCBI Taxonomy" id="360241"/>
    <lineage>
        <taxon>Bacteria</taxon>
        <taxon>Pseudomonadati</taxon>
        <taxon>Pseudomonadota</taxon>
        <taxon>Betaproteobacteria</taxon>
        <taxon>Burkholderiales</taxon>
        <taxon>Tepidicella</taxon>
    </lineage>
</organism>
<dbReference type="PANTHER" id="PTHR12126">
    <property type="entry name" value="NADH-UBIQUINONE OXIDOREDUCTASE 39 KDA SUBUNIT-RELATED"/>
    <property type="match status" value="1"/>
</dbReference>
<reference evidence="2 3" key="1">
    <citation type="submission" date="2019-03" db="EMBL/GenBank/DDBJ databases">
        <title>Genomic Encyclopedia of Type Strains, Phase IV (KMG-IV): sequencing the most valuable type-strain genomes for metagenomic binning, comparative biology and taxonomic classification.</title>
        <authorList>
            <person name="Goeker M."/>
        </authorList>
    </citation>
    <scope>NUCLEOTIDE SEQUENCE [LARGE SCALE GENOMIC DNA]</scope>
    <source>
        <strain evidence="2 3">DSM 19605</strain>
    </source>
</reference>
<comment type="caution">
    <text evidence="2">The sequence shown here is derived from an EMBL/GenBank/DDBJ whole genome shotgun (WGS) entry which is preliminary data.</text>
</comment>
<dbReference type="PANTHER" id="PTHR12126:SF11">
    <property type="entry name" value="NADH DEHYDROGENASE [UBIQUINONE] 1 ALPHA SUBCOMPLEX SUBUNIT 9, MITOCHONDRIAL"/>
    <property type="match status" value="1"/>
</dbReference>
<dbReference type="EMBL" id="SNYL01000007">
    <property type="protein sequence ID" value="TDQ43274.1"/>
    <property type="molecule type" value="Genomic_DNA"/>
</dbReference>
<dbReference type="OrthoDB" id="5292533at2"/>
<evidence type="ECO:0000313" key="3">
    <source>
        <dbReference type="Proteomes" id="UP000295510"/>
    </source>
</evidence>
<dbReference type="Proteomes" id="UP000295510">
    <property type="component" value="Unassembled WGS sequence"/>
</dbReference>
<dbReference type="InterPro" id="IPR001509">
    <property type="entry name" value="Epimerase_deHydtase"/>
</dbReference>
<gene>
    <name evidence="2" type="ORF">DFR43_10742</name>
</gene>
<dbReference type="Pfam" id="PF01370">
    <property type="entry name" value="Epimerase"/>
    <property type="match status" value="1"/>
</dbReference>
<dbReference type="InterPro" id="IPR051207">
    <property type="entry name" value="ComplexI_NDUFA9_subunit"/>
</dbReference>
<protein>
    <submittedName>
        <fullName evidence="2">NADH dehydrogenase</fullName>
    </submittedName>
</protein>
<keyword evidence="3" id="KW-1185">Reference proteome</keyword>
<dbReference type="SUPFAM" id="SSF51735">
    <property type="entry name" value="NAD(P)-binding Rossmann-fold domains"/>
    <property type="match status" value="1"/>
</dbReference>
<dbReference type="RefSeq" id="WP_133597143.1">
    <property type="nucleotide sequence ID" value="NZ_SNYL01000007.1"/>
</dbReference>
<dbReference type="GO" id="GO:0044877">
    <property type="term" value="F:protein-containing complex binding"/>
    <property type="evidence" value="ECO:0007669"/>
    <property type="project" value="TreeGrafter"/>
</dbReference>
<sequence length="314" mass="34134">MKKVLVLGGTGFVGRHVCEQLNRFGIRATVPTRRMIHGRSIQMLPLVDVIEADVHDPATLQRLLPGHDAVINLVAVLHGNRARFEQVHVALPQKLAQAMQSTGVQRLVHISALGANVEGPSLYQSSKARGEAVLQSAGLALTILRPSVIFGAEDRFLNTFARLQRAFPVLPLAGSRTRFQPVWVGDVAQAVVHCLRQPQTIGHTYECVGPSIYTLAELVRLAGRLSGRQRPIWPLPVALGYFQALLLEWLPGEPLMSTDNLRSMEVDNVASGTLPGLEAIGITAQALEPVAASYLDMAGRADPLLALREQASRR</sequence>
<dbReference type="Gene3D" id="3.40.50.720">
    <property type="entry name" value="NAD(P)-binding Rossmann-like Domain"/>
    <property type="match status" value="1"/>
</dbReference>
<dbReference type="InterPro" id="IPR036291">
    <property type="entry name" value="NAD(P)-bd_dom_sf"/>
</dbReference>
<name>A0A4R6UJ96_9BURK</name>
<accession>A0A4R6UJ96</accession>
<evidence type="ECO:0000259" key="1">
    <source>
        <dbReference type="Pfam" id="PF01370"/>
    </source>
</evidence>
<dbReference type="CDD" id="cd05271">
    <property type="entry name" value="NDUFA9_like_SDR_a"/>
    <property type="match status" value="1"/>
</dbReference>
<feature type="domain" description="NAD-dependent epimerase/dehydratase" evidence="1">
    <location>
        <begin position="4"/>
        <end position="205"/>
    </location>
</feature>
<evidence type="ECO:0000313" key="2">
    <source>
        <dbReference type="EMBL" id="TDQ43274.1"/>
    </source>
</evidence>
<dbReference type="AlphaFoldDB" id="A0A4R6UJ96"/>